<reference evidence="3" key="1">
    <citation type="journal article" date="2019" name="Int. J. Syst. Evol. Microbiol.">
        <title>The Global Catalogue of Microorganisms (GCM) 10K type strain sequencing project: providing services to taxonomists for standard genome sequencing and annotation.</title>
        <authorList>
            <consortium name="The Broad Institute Genomics Platform"/>
            <consortium name="The Broad Institute Genome Sequencing Center for Infectious Disease"/>
            <person name="Wu L."/>
            <person name="Ma J."/>
        </authorList>
    </citation>
    <scope>NUCLEOTIDE SEQUENCE [LARGE SCALE GENOMIC DNA]</scope>
    <source>
        <strain evidence="3">JCM 17975</strain>
    </source>
</reference>
<evidence type="ECO:0000313" key="2">
    <source>
        <dbReference type="EMBL" id="GAA4711184.1"/>
    </source>
</evidence>
<keyword evidence="3" id="KW-1185">Reference proteome</keyword>
<dbReference type="Proteomes" id="UP001500843">
    <property type="component" value="Unassembled WGS sequence"/>
</dbReference>
<feature type="region of interest" description="Disordered" evidence="1">
    <location>
        <begin position="48"/>
        <end position="78"/>
    </location>
</feature>
<proteinExistence type="predicted"/>
<feature type="compositionally biased region" description="Basic and acidic residues" evidence="1">
    <location>
        <begin position="48"/>
        <end position="62"/>
    </location>
</feature>
<organism evidence="2 3">
    <name type="scientific">Promicromonospora umidemergens</name>
    <dbReference type="NCBI Taxonomy" id="629679"/>
    <lineage>
        <taxon>Bacteria</taxon>
        <taxon>Bacillati</taxon>
        <taxon>Actinomycetota</taxon>
        <taxon>Actinomycetes</taxon>
        <taxon>Micrococcales</taxon>
        <taxon>Promicromonosporaceae</taxon>
        <taxon>Promicromonospora</taxon>
    </lineage>
</organism>
<evidence type="ECO:0000256" key="1">
    <source>
        <dbReference type="SAM" id="MobiDB-lite"/>
    </source>
</evidence>
<comment type="caution">
    <text evidence="2">The sequence shown here is derived from an EMBL/GenBank/DDBJ whole genome shotgun (WGS) entry which is preliminary data.</text>
</comment>
<protein>
    <submittedName>
        <fullName evidence="2">Uncharacterized protein</fullName>
    </submittedName>
</protein>
<evidence type="ECO:0000313" key="3">
    <source>
        <dbReference type="Proteomes" id="UP001500843"/>
    </source>
</evidence>
<name>A0ABP8XND3_9MICO</name>
<sequence length="94" mass="10481">MVHSLDEPRGSLVRATNVPPLHPVGTRVYADELLPGRQMICHDVKTLRDAQEQPDDLPRKDWASPGSGRPELRQAACALPIARTRPDVEIEPLR</sequence>
<gene>
    <name evidence="2" type="ORF">GCM10023198_37490</name>
</gene>
<dbReference type="EMBL" id="BAABHM010000016">
    <property type="protein sequence ID" value="GAA4711184.1"/>
    <property type="molecule type" value="Genomic_DNA"/>
</dbReference>
<accession>A0ABP8XND3</accession>